<dbReference type="SUPFAM" id="SSF56281">
    <property type="entry name" value="Metallo-hydrolase/oxidoreductase"/>
    <property type="match status" value="1"/>
</dbReference>
<gene>
    <name evidence="7" type="ORF">P7228_01935</name>
</gene>
<evidence type="ECO:0000256" key="3">
    <source>
        <dbReference type="ARBA" id="ARBA00022801"/>
    </source>
</evidence>
<evidence type="ECO:0000256" key="2">
    <source>
        <dbReference type="ARBA" id="ARBA00022723"/>
    </source>
</evidence>
<evidence type="ECO:0000313" key="7">
    <source>
        <dbReference type="EMBL" id="WFL77853.1"/>
    </source>
</evidence>
<dbReference type="EMBL" id="CP121106">
    <property type="protein sequence ID" value="WFL77853.1"/>
    <property type="molecule type" value="Genomic_DNA"/>
</dbReference>
<protein>
    <submittedName>
        <fullName evidence="7">N-acyl homoserine lactonase family protein</fullName>
    </submittedName>
</protein>
<dbReference type="Proteomes" id="UP001215827">
    <property type="component" value="Chromosome"/>
</dbReference>
<feature type="chain" id="PRO_5046015961" evidence="5">
    <location>
        <begin position="23"/>
        <end position="281"/>
    </location>
</feature>
<dbReference type="SMART" id="SM00849">
    <property type="entry name" value="Lactamase_B"/>
    <property type="match status" value="1"/>
</dbReference>
<comment type="similarity">
    <text evidence="1">Belongs to the metallo-beta-lactamase superfamily.</text>
</comment>
<evidence type="ECO:0000256" key="5">
    <source>
        <dbReference type="SAM" id="SignalP"/>
    </source>
</evidence>
<feature type="domain" description="Metallo-beta-lactamase" evidence="6">
    <location>
        <begin position="60"/>
        <end position="265"/>
    </location>
</feature>
<dbReference type="InterPro" id="IPR036866">
    <property type="entry name" value="RibonucZ/Hydroxyglut_hydro"/>
</dbReference>
<dbReference type="CDD" id="cd07729">
    <property type="entry name" value="AHL_lactonase_MBL-fold"/>
    <property type="match status" value="1"/>
</dbReference>
<keyword evidence="2" id="KW-0479">Metal-binding</keyword>
<name>A0ABY8FV82_9SPHN</name>
<dbReference type="InterPro" id="IPR051013">
    <property type="entry name" value="MBL_superfamily_lactonases"/>
</dbReference>
<sequence length="281" mass="30572">MRKLIAVAAVLAGSVLAPQALAQDTPDLEMWRLDCGELTTSDLGAFSDAHLYDGKSFELIVSCYLIRNGDRYLLWDAGLTADLVGTTMTEGPFTVSMERSIVDQLGDIGVAPERVTFVGVSHYHFDHTSQLTAFPSSTLLIGAADWDIVKSTAEPNPLIDPRPFAPWLSETPSPVTAIPHDHDVFGDGSVIIKAMPGHTPGHTSLLVRLPQKGDVLLTGDLYHFEEQVTNRGVPTFNTNRADTLASFERFNAIAKSLDATVVIQHDARHLNRLPAFPESAK</sequence>
<proteinExistence type="inferred from homology"/>
<reference evidence="7 8" key="1">
    <citation type="submission" date="2023-03" db="EMBL/GenBank/DDBJ databases">
        <title>Altererythrobacter sp. CAU 1644 isolated from sand.</title>
        <authorList>
            <person name="Kim W."/>
        </authorList>
    </citation>
    <scope>NUCLEOTIDE SEQUENCE [LARGE SCALE GENOMIC DNA]</scope>
    <source>
        <strain evidence="7 8">CAU 1644</strain>
    </source>
</reference>
<dbReference type="PANTHER" id="PTHR42978:SF3">
    <property type="entry name" value="BLR3078 PROTEIN"/>
    <property type="match status" value="1"/>
</dbReference>
<keyword evidence="8" id="KW-1185">Reference proteome</keyword>
<dbReference type="Gene3D" id="3.60.15.10">
    <property type="entry name" value="Ribonuclease Z/Hydroxyacylglutathione hydrolase-like"/>
    <property type="match status" value="1"/>
</dbReference>
<organism evidence="7 8">
    <name type="scientific">Altererythrobacter arenosus</name>
    <dbReference type="NCBI Taxonomy" id="3032592"/>
    <lineage>
        <taxon>Bacteria</taxon>
        <taxon>Pseudomonadati</taxon>
        <taxon>Pseudomonadota</taxon>
        <taxon>Alphaproteobacteria</taxon>
        <taxon>Sphingomonadales</taxon>
        <taxon>Erythrobacteraceae</taxon>
        <taxon>Altererythrobacter</taxon>
    </lineage>
</organism>
<evidence type="ECO:0000259" key="6">
    <source>
        <dbReference type="SMART" id="SM00849"/>
    </source>
</evidence>
<feature type="signal peptide" evidence="5">
    <location>
        <begin position="1"/>
        <end position="22"/>
    </location>
</feature>
<dbReference type="PANTHER" id="PTHR42978">
    <property type="entry name" value="QUORUM-QUENCHING LACTONASE YTNP-RELATED-RELATED"/>
    <property type="match status" value="1"/>
</dbReference>
<evidence type="ECO:0000313" key="8">
    <source>
        <dbReference type="Proteomes" id="UP001215827"/>
    </source>
</evidence>
<dbReference type="InterPro" id="IPR001279">
    <property type="entry name" value="Metallo-B-lactamas"/>
</dbReference>
<evidence type="ECO:0000256" key="4">
    <source>
        <dbReference type="ARBA" id="ARBA00022833"/>
    </source>
</evidence>
<dbReference type="Pfam" id="PF00753">
    <property type="entry name" value="Lactamase_B"/>
    <property type="match status" value="1"/>
</dbReference>
<keyword evidence="3" id="KW-0378">Hydrolase</keyword>
<accession>A0ABY8FV82</accession>
<evidence type="ECO:0000256" key="1">
    <source>
        <dbReference type="ARBA" id="ARBA00007749"/>
    </source>
</evidence>
<dbReference type="RefSeq" id="WP_278016545.1">
    <property type="nucleotide sequence ID" value="NZ_CP121106.1"/>
</dbReference>
<keyword evidence="5" id="KW-0732">Signal</keyword>
<keyword evidence="4" id="KW-0862">Zinc</keyword>